<evidence type="ECO:0000256" key="2">
    <source>
        <dbReference type="ARBA" id="ARBA00022679"/>
    </source>
</evidence>
<keyword evidence="2" id="KW-0808">Transferase</keyword>
<dbReference type="CDD" id="cd03784">
    <property type="entry name" value="GT1_Gtf-like"/>
    <property type="match status" value="1"/>
</dbReference>
<reference evidence="3 4" key="1">
    <citation type="journal article" date="2013" name="Proc. Natl. Acad. Sci. U.S.A.">
        <title>Fine-scale variation in meiotic recombination in Mimulus inferred from population shotgun sequencing.</title>
        <authorList>
            <person name="Hellsten U."/>
            <person name="Wright K.M."/>
            <person name="Jenkins J."/>
            <person name="Shu S."/>
            <person name="Yuan Y."/>
            <person name="Wessler S.R."/>
            <person name="Schmutz J."/>
            <person name="Willis J.H."/>
            <person name="Rokhsar D.S."/>
        </authorList>
    </citation>
    <scope>NUCLEOTIDE SEQUENCE [LARGE SCALE GENOMIC DNA]</scope>
    <source>
        <strain evidence="4">cv. DUN x IM62</strain>
    </source>
</reference>
<gene>
    <name evidence="3" type="ORF">MIMGU_mgv1a026087mg</name>
</gene>
<evidence type="ECO:0000313" key="4">
    <source>
        <dbReference type="Proteomes" id="UP000030748"/>
    </source>
</evidence>
<dbReference type="AlphaFoldDB" id="A0A022R1K4"/>
<name>A0A022R1K4_ERYGU</name>
<dbReference type="Gene3D" id="3.40.50.2000">
    <property type="entry name" value="Glycogen Phosphorylase B"/>
    <property type="match status" value="2"/>
</dbReference>
<keyword evidence="4" id="KW-1185">Reference proteome</keyword>
<dbReference type="PANTHER" id="PTHR11926">
    <property type="entry name" value="GLUCOSYL/GLUCURONOSYL TRANSFERASES"/>
    <property type="match status" value="1"/>
</dbReference>
<dbReference type="eggNOG" id="KOG1192">
    <property type="taxonomic scope" value="Eukaryota"/>
</dbReference>
<protein>
    <recommendedName>
        <fullName evidence="5">UDP-glycosyltransferases domain-containing protein</fullName>
    </recommendedName>
</protein>
<dbReference type="EMBL" id="KI630683">
    <property type="protein sequence ID" value="EYU34482.1"/>
    <property type="molecule type" value="Genomic_DNA"/>
</dbReference>
<dbReference type="Pfam" id="PF00201">
    <property type="entry name" value="UDPGT"/>
    <property type="match status" value="1"/>
</dbReference>
<proteinExistence type="inferred from homology"/>
<evidence type="ECO:0000256" key="1">
    <source>
        <dbReference type="ARBA" id="ARBA00009995"/>
    </source>
</evidence>
<organism evidence="3 4">
    <name type="scientific">Erythranthe guttata</name>
    <name type="common">Yellow monkey flower</name>
    <name type="synonym">Mimulus guttatus</name>
    <dbReference type="NCBI Taxonomy" id="4155"/>
    <lineage>
        <taxon>Eukaryota</taxon>
        <taxon>Viridiplantae</taxon>
        <taxon>Streptophyta</taxon>
        <taxon>Embryophyta</taxon>
        <taxon>Tracheophyta</taxon>
        <taxon>Spermatophyta</taxon>
        <taxon>Magnoliopsida</taxon>
        <taxon>eudicotyledons</taxon>
        <taxon>Gunneridae</taxon>
        <taxon>Pentapetalae</taxon>
        <taxon>asterids</taxon>
        <taxon>lamiids</taxon>
        <taxon>Lamiales</taxon>
        <taxon>Phrymaceae</taxon>
        <taxon>Erythranthe</taxon>
    </lineage>
</organism>
<dbReference type="SUPFAM" id="SSF53756">
    <property type="entry name" value="UDP-Glycosyltransferase/glycogen phosphorylase"/>
    <property type="match status" value="1"/>
</dbReference>
<sequence length="364" mass="40989">MICKETNHKSTQDNGLVAKKHNLVNVSFWTGPALVFSLIYHSRLLAKNGHFPCKDNTVEEIDYVPGVQKISTKDLMPFMMESDDQSIITRILSVAFEQVKKADFILHNTVQELESETISALSNYQPNYAIGPVNFSKNLPTSATAPTGSVLYVSFGSFVRISKQVIEEVAYANLYFPSEADFFLGGNLAPTWVIRPGCIVGSSDNDVLPFGFEDEIRIKDRGLIIPRCDQIKILSNRAVGGFLTHNGWNSTVESMWCGVPMICYPIDFDQVTNRKLEVDDWKIGINLCDNYVIKSFLDRKEVAEKIKSLMSGTISERLRQQVDNVKKMLRNAVEIDGSSERNFVQFIDDLRAKIIRTASNVVRQ</sequence>
<dbReference type="PhylomeDB" id="A0A022R1K4"/>
<dbReference type="Proteomes" id="UP000030748">
    <property type="component" value="Unassembled WGS sequence"/>
</dbReference>
<evidence type="ECO:0008006" key="5">
    <source>
        <dbReference type="Google" id="ProtNLM"/>
    </source>
</evidence>
<accession>A0A022R1K4</accession>
<dbReference type="PANTHER" id="PTHR11926:SF774">
    <property type="entry name" value="UDP-GLYCOSYLTRANSFERASE 85A1-RELATED"/>
    <property type="match status" value="1"/>
</dbReference>
<dbReference type="GO" id="GO:0035251">
    <property type="term" value="F:UDP-glucosyltransferase activity"/>
    <property type="evidence" value="ECO:0000318"/>
    <property type="project" value="GO_Central"/>
</dbReference>
<comment type="similarity">
    <text evidence="1">Belongs to the UDP-glycosyltransferase family.</text>
</comment>
<dbReference type="InterPro" id="IPR002213">
    <property type="entry name" value="UDP_glucos_trans"/>
</dbReference>
<evidence type="ECO:0000313" key="3">
    <source>
        <dbReference type="EMBL" id="EYU34482.1"/>
    </source>
</evidence>